<dbReference type="EMBL" id="GIKN01003077">
    <property type="protein sequence ID" value="NIE45350.1"/>
    <property type="molecule type" value="Transcribed_RNA"/>
</dbReference>
<sequence length="206" mass="22788">MSSGDKQADVATQQADEVISAKEKGAGDAKTEKSPQKRTSAEVSEDDDVKKKVQKTDHKDKKENGSRMTNMRRVPVMTARVMMTTTMQFPTARTTMRKGMTPRETTIPRTMMRMTRKVASSGTDDDAPPLLLKCAFPSSSSPHTPSPLPSALFYVGKKLGGKKTCSPFGRCCKRRLPPPSYCPSSRRICPFLFSFVRRPQLYSSSG</sequence>
<evidence type="ECO:0000256" key="1">
    <source>
        <dbReference type="SAM" id="MobiDB-lite"/>
    </source>
</evidence>
<feature type="region of interest" description="Disordered" evidence="1">
    <location>
        <begin position="1"/>
        <end position="67"/>
    </location>
</feature>
<evidence type="ECO:0000313" key="2">
    <source>
        <dbReference type="EMBL" id="NIE45350.1"/>
    </source>
</evidence>
<dbReference type="AlphaFoldDB" id="A0A6G5A5B0"/>
<accession>A0A6G5A5B0</accession>
<feature type="compositionally biased region" description="Basic and acidic residues" evidence="1">
    <location>
        <begin position="19"/>
        <end position="35"/>
    </location>
</feature>
<name>A0A6G5A5B0_RHIMP</name>
<feature type="compositionally biased region" description="Basic and acidic residues" evidence="1">
    <location>
        <begin position="48"/>
        <end position="65"/>
    </location>
</feature>
<organism evidence="2">
    <name type="scientific">Rhipicephalus microplus</name>
    <name type="common">Cattle tick</name>
    <name type="synonym">Boophilus microplus</name>
    <dbReference type="NCBI Taxonomy" id="6941"/>
    <lineage>
        <taxon>Eukaryota</taxon>
        <taxon>Metazoa</taxon>
        <taxon>Ecdysozoa</taxon>
        <taxon>Arthropoda</taxon>
        <taxon>Chelicerata</taxon>
        <taxon>Arachnida</taxon>
        <taxon>Acari</taxon>
        <taxon>Parasitiformes</taxon>
        <taxon>Ixodida</taxon>
        <taxon>Ixodoidea</taxon>
        <taxon>Ixodidae</taxon>
        <taxon>Rhipicephalinae</taxon>
        <taxon>Rhipicephalus</taxon>
        <taxon>Boophilus</taxon>
    </lineage>
</organism>
<dbReference type="OrthoDB" id="6435951at2759"/>
<feature type="compositionally biased region" description="Polar residues" evidence="1">
    <location>
        <begin position="1"/>
        <end position="15"/>
    </location>
</feature>
<reference evidence="2" key="1">
    <citation type="submission" date="2020-03" db="EMBL/GenBank/DDBJ databases">
        <title>A transcriptome and proteome of the tick Rhipicephalus microplus shaped by the genetic composition of its hosts and developmental stage.</title>
        <authorList>
            <person name="Garcia G.R."/>
            <person name="Ribeiro J.M.C."/>
            <person name="Maruyama S.R."/>
            <person name="Gardinasse L.G."/>
            <person name="Nelson K."/>
            <person name="Ferreira B.R."/>
            <person name="Andrade T.G."/>
            <person name="Santos I.K.F.M."/>
        </authorList>
    </citation>
    <scope>NUCLEOTIDE SEQUENCE</scope>
    <source>
        <strain evidence="2">NSGR</strain>
        <tissue evidence="2">Salivary glands</tissue>
    </source>
</reference>
<dbReference type="VEuPathDB" id="VectorBase:LOC119164388"/>
<protein>
    <submittedName>
        <fullName evidence="2">Putative ribosomal l1 domain-containing protein</fullName>
    </submittedName>
</protein>
<proteinExistence type="predicted"/>